<keyword evidence="2" id="KW-1185">Reference proteome</keyword>
<proteinExistence type="predicted"/>
<protein>
    <submittedName>
        <fullName evidence="1">DNA-binding protein</fullName>
    </submittedName>
</protein>
<evidence type="ECO:0000313" key="1">
    <source>
        <dbReference type="EMBL" id="MCF2526754.1"/>
    </source>
</evidence>
<sequence>MPFVDELLSPKQVCERWPSPFPTPQSLAERRWRGTGPDYVKTAPGRSGRVFYRASAVLKWLDERTVHGGAAA</sequence>
<keyword evidence="1" id="KW-0238">DNA-binding</keyword>
<reference evidence="1" key="1">
    <citation type="submission" date="2022-01" db="EMBL/GenBank/DDBJ databases">
        <title>Genome-Based Taxonomic Classification of the Phylum Actinobacteria.</title>
        <authorList>
            <person name="Gao Y."/>
        </authorList>
    </citation>
    <scope>NUCLEOTIDE SEQUENCE</scope>
    <source>
        <strain evidence="1">KLBMP 8922</strain>
    </source>
</reference>
<organism evidence="1 2">
    <name type="scientific">Yinghuangia soli</name>
    <dbReference type="NCBI Taxonomy" id="2908204"/>
    <lineage>
        <taxon>Bacteria</taxon>
        <taxon>Bacillati</taxon>
        <taxon>Actinomycetota</taxon>
        <taxon>Actinomycetes</taxon>
        <taxon>Kitasatosporales</taxon>
        <taxon>Streptomycetaceae</taxon>
        <taxon>Yinghuangia</taxon>
    </lineage>
</organism>
<evidence type="ECO:0000313" key="2">
    <source>
        <dbReference type="Proteomes" id="UP001165378"/>
    </source>
</evidence>
<comment type="caution">
    <text evidence="1">The sequence shown here is derived from an EMBL/GenBank/DDBJ whole genome shotgun (WGS) entry which is preliminary data.</text>
</comment>
<dbReference type="AlphaFoldDB" id="A0AA41U249"/>
<name>A0AA41U249_9ACTN</name>
<dbReference type="GO" id="GO:0003677">
    <property type="term" value="F:DNA binding"/>
    <property type="evidence" value="ECO:0007669"/>
    <property type="project" value="UniProtKB-KW"/>
</dbReference>
<dbReference type="Proteomes" id="UP001165378">
    <property type="component" value="Unassembled WGS sequence"/>
</dbReference>
<accession>A0AA41U249</accession>
<dbReference type="EMBL" id="JAKFHA010000002">
    <property type="protein sequence ID" value="MCF2526754.1"/>
    <property type="molecule type" value="Genomic_DNA"/>
</dbReference>
<gene>
    <name evidence="1" type="ORF">LZ495_05900</name>
</gene>